<dbReference type="Proteomes" id="UP000196293">
    <property type="component" value="Unassembled WGS sequence"/>
</dbReference>
<gene>
    <name evidence="2" type="ORF">B5E44_07055</name>
    <name evidence="1" type="ORF">B5E59_00630</name>
</gene>
<organism evidence="2 3">
    <name type="scientific">Lactobacillus gallinarum</name>
    <dbReference type="NCBI Taxonomy" id="52242"/>
    <lineage>
        <taxon>Bacteria</taxon>
        <taxon>Bacillati</taxon>
        <taxon>Bacillota</taxon>
        <taxon>Bacilli</taxon>
        <taxon>Lactobacillales</taxon>
        <taxon>Lactobacillaceae</taxon>
        <taxon>Lactobacillus</taxon>
    </lineage>
</organism>
<name>A0A1Y4UK95_9LACO</name>
<reference evidence="2" key="2">
    <citation type="journal article" date="2018" name="BMC Genomics">
        <title>Whole genome sequencing and function prediction of 133 gut anaerobes isolated from chicken caecum in pure cultures.</title>
        <authorList>
            <person name="Medvecky M."/>
            <person name="Cejkova D."/>
            <person name="Polansky O."/>
            <person name="Karasova D."/>
            <person name="Kubasova T."/>
            <person name="Cizek A."/>
            <person name="Rychlik I."/>
        </authorList>
    </citation>
    <scope>NUCLEOTIDE SEQUENCE</scope>
    <source>
        <strain evidence="2">An101</strain>
        <strain evidence="1">An115</strain>
    </source>
</reference>
<protein>
    <submittedName>
        <fullName evidence="2">Uncharacterized protein</fullName>
    </submittedName>
</protein>
<accession>A0A1Y4UK95</accession>
<dbReference type="Proteomes" id="UP000195859">
    <property type="component" value="Unassembled WGS sequence"/>
</dbReference>
<dbReference type="EMBL" id="NFLZ01000017">
    <property type="protein sequence ID" value="OUQ75513.1"/>
    <property type="molecule type" value="Genomic_DNA"/>
</dbReference>
<comment type="caution">
    <text evidence="2">The sequence shown here is derived from an EMBL/GenBank/DDBJ whole genome shotgun (WGS) entry which is preliminary data.</text>
</comment>
<dbReference type="RefSeq" id="WP_087175694.1">
    <property type="nucleotide sequence ID" value="NZ_NFLS01000001.1"/>
</dbReference>
<evidence type="ECO:0000313" key="2">
    <source>
        <dbReference type="EMBL" id="OUQ75513.1"/>
    </source>
</evidence>
<proteinExistence type="predicted"/>
<evidence type="ECO:0000313" key="1">
    <source>
        <dbReference type="EMBL" id="OUQ58257.1"/>
    </source>
</evidence>
<keyword evidence="4" id="KW-1185">Reference proteome</keyword>
<dbReference type="AlphaFoldDB" id="A0A1Y4UK95"/>
<dbReference type="EMBL" id="NFLS01000001">
    <property type="protein sequence ID" value="OUQ58257.1"/>
    <property type="molecule type" value="Genomic_DNA"/>
</dbReference>
<evidence type="ECO:0000313" key="3">
    <source>
        <dbReference type="Proteomes" id="UP000195859"/>
    </source>
</evidence>
<evidence type="ECO:0000313" key="4">
    <source>
        <dbReference type="Proteomes" id="UP000196293"/>
    </source>
</evidence>
<sequence>MNLLENYILPGYQVRKMSREEVPFEYDNEGFVEFKGEVDCYGNVQQVHKIFSAEEWTVVKKRGYYMG</sequence>
<reference evidence="3 4" key="1">
    <citation type="submission" date="2017-04" db="EMBL/GenBank/DDBJ databases">
        <title>Function of individual gut microbiota members based on whole genome sequencing of pure cultures obtained from chicken caecum.</title>
        <authorList>
            <person name="Medvecky M."/>
            <person name="Cejkova D."/>
            <person name="Polansky O."/>
            <person name="Karasova D."/>
            <person name="Kubasova T."/>
            <person name="Cizek A."/>
            <person name="Rychlik I."/>
        </authorList>
    </citation>
    <scope>NUCLEOTIDE SEQUENCE [LARGE SCALE GENOMIC DNA]</scope>
    <source>
        <strain evidence="3">An101</strain>
        <strain evidence="4">An115</strain>
    </source>
</reference>